<dbReference type="GO" id="GO:0016787">
    <property type="term" value="F:hydrolase activity"/>
    <property type="evidence" value="ECO:0007669"/>
    <property type="project" value="UniProtKB-KW"/>
</dbReference>
<protein>
    <submittedName>
        <fullName evidence="4">Quinoprotein relay system zinc metallohydrolase 1</fullName>
    </submittedName>
</protein>
<evidence type="ECO:0000256" key="1">
    <source>
        <dbReference type="ARBA" id="ARBA00005250"/>
    </source>
</evidence>
<evidence type="ECO:0000313" key="4">
    <source>
        <dbReference type="EMBL" id="PRD66762.1"/>
    </source>
</evidence>
<gene>
    <name evidence="4" type="ORF">C6P64_02400</name>
</gene>
<keyword evidence="2" id="KW-0732">Signal</keyword>
<feature type="chain" id="PRO_5015566293" evidence="2">
    <location>
        <begin position="31"/>
        <end position="342"/>
    </location>
</feature>
<dbReference type="AlphaFoldDB" id="A0A2S9K8P6"/>
<comment type="caution">
    <text evidence="4">The sequence shown here is derived from an EMBL/GenBank/DDBJ whole genome shotgun (WGS) entry which is preliminary data.</text>
</comment>
<keyword evidence="5" id="KW-1185">Reference proteome</keyword>
<dbReference type="SMART" id="SM00849">
    <property type="entry name" value="Lactamase_B"/>
    <property type="match status" value="1"/>
</dbReference>
<dbReference type="CDD" id="cd16282">
    <property type="entry name" value="metallo-hydrolase-like_MBL-fold"/>
    <property type="match status" value="1"/>
</dbReference>
<evidence type="ECO:0000313" key="5">
    <source>
        <dbReference type="Proteomes" id="UP000238589"/>
    </source>
</evidence>
<dbReference type="PANTHER" id="PTHR42951">
    <property type="entry name" value="METALLO-BETA-LACTAMASE DOMAIN-CONTAINING"/>
    <property type="match status" value="1"/>
</dbReference>
<dbReference type="InterPro" id="IPR036866">
    <property type="entry name" value="RibonucZ/Hydroxyglut_hydro"/>
</dbReference>
<name>A0A2S9K8P6_9BURK</name>
<dbReference type="Proteomes" id="UP000238589">
    <property type="component" value="Unassembled WGS sequence"/>
</dbReference>
<evidence type="ECO:0000256" key="2">
    <source>
        <dbReference type="SAM" id="SignalP"/>
    </source>
</evidence>
<accession>A0A2S9K8P6</accession>
<evidence type="ECO:0000259" key="3">
    <source>
        <dbReference type="SMART" id="SM00849"/>
    </source>
</evidence>
<feature type="signal peptide" evidence="2">
    <location>
        <begin position="1"/>
        <end position="30"/>
    </location>
</feature>
<dbReference type="GO" id="GO:0017001">
    <property type="term" value="P:antibiotic catabolic process"/>
    <property type="evidence" value="ECO:0007669"/>
    <property type="project" value="UniProtKB-ARBA"/>
</dbReference>
<dbReference type="NCBIfam" id="TIGR04558">
    <property type="entry name" value="SoxH_rel_PQQ_1"/>
    <property type="match status" value="1"/>
</dbReference>
<dbReference type="EMBL" id="PVLQ01000009">
    <property type="protein sequence ID" value="PRD66762.1"/>
    <property type="molecule type" value="Genomic_DNA"/>
</dbReference>
<dbReference type="PANTHER" id="PTHR42951:SF4">
    <property type="entry name" value="ACYL-COENZYME A THIOESTERASE MBLAC2"/>
    <property type="match status" value="1"/>
</dbReference>
<dbReference type="InterPro" id="IPR050855">
    <property type="entry name" value="NDM-1-like"/>
</dbReference>
<dbReference type="SUPFAM" id="SSF56281">
    <property type="entry name" value="Metallo-hydrolase/oxidoreductase"/>
    <property type="match status" value="1"/>
</dbReference>
<sequence length="342" mass="37246">MKTGCNTLPACCRVLCCLAALQAPFDAALAQDRPAGQPAAGVDAVRLDYRLAPRQIAAETWVIEGAVDDFSRDNGCNIINTGFIATAAGTLVINTGPSRLYGEQQRAAIQRQAAPAVTQVINLNLHPDYFLGNQAWQDLPVAALAGTIAGQRAEGKAYEDNLFRLCGDWMKGSEHRPATQEIRPGKRELGGHRLELLHLSGHTADDLVLLDHDSGVLFAGGLVFADRVPTTPHADLGRWLESLERIEQLVRAHGIKTLVPSHGPVSRGLAGIAQTRDWLQWLQATLHESAERGLDLSEVIRLPVPARFAFWAAQPAEFIRSVHQLYPAYERQALRGQTVTAQ</sequence>
<dbReference type="Gene3D" id="3.60.15.10">
    <property type="entry name" value="Ribonuclease Z/Hydroxyacylglutathione hydrolase-like"/>
    <property type="match status" value="1"/>
</dbReference>
<proteinExistence type="inferred from homology"/>
<dbReference type="InterPro" id="IPR030811">
    <property type="entry name" value="SoxH-rel_PQQ_1"/>
</dbReference>
<dbReference type="Pfam" id="PF00753">
    <property type="entry name" value="Lactamase_B"/>
    <property type="match status" value="1"/>
</dbReference>
<dbReference type="RefSeq" id="WP_105747000.1">
    <property type="nucleotide sequence ID" value="NZ_PVLQ01000009.1"/>
</dbReference>
<organism evidence="4 5">
    <name type="scientific">Malikia granosa</name>
    <dbReference type="NCBI Taxonomy" id="263067"/>
    <lineage>
        <taxon>Bacteria</taxon>
        <taxon>Pseudomonadati</taxon>
        <taxon>Pseudomonadota</taxon>
        <taxon>Betaproteobacteria</taxon>
        <taxon>Burkholderiales</taxon>
        <taxon>Comamonadaceae</taxon>
        <taxon>Malikia</taxon>
    </lineage>
</organism>
<feature type="domain" description="Metallo-beta-lactamase" evidence="3">
    <location>
        <begin position="78"/>
        <end position="262"/>
    </location>
</feature>
<comment type="similarity">
    <text evidence="1">Belongs to the metallo-beta-lactamase superfamily. Class-B beta-lactamase family.</text>
</comment>
<dbReference type="InterPro" id="IPR001279">
    <property type="entry name" value="Metallo-B-lactamas"/>
</dbReference>
<reference evidence="4 5" key="1">
    <citation type="submission" date="2018-03" db="EMBL/GenBank/DDBJ databases">
        <title>Comparative genomics illustrates the genes involved in a hyperalkaliphilic mechanisms of Serpentinomonas isolated from highly-alkaline calcium-rich serpentinized springs.</title>
        <authorList>
            <person name="Suzuki S."/>
            <person name="Ishii S."/>
            <person name="Walworth N."/>
            <person name="Bird L."/>
            <person name="Kuenen J.G."/>
            <person name="Nealson K.H."/>
        </authorList>
    </citation>
    <scope>NUCLEOTIDE SEQUENCE [LARGE SCALE GENOMIC DNA]</scope>
    <source>
        <strain evidence="4 5">P1</strain>
    </source>
</reference>
<keyword evidence="4" id="KW-0378">Hydrolase</keyword>
<dbReference type="OrthoDB" id="1273797at2"/>